<dbReference type="AlphaFoldDB" id="D0LV39"/>
<dbReference type="SMART" id="SM00382">
    <property type="entry name" value="AAA"/>
    <property type="match status" value="1"/>
</dbReference>
<dbReference type="Proteomes" id="UP000001880">
    <property type="component" value="Chromosome"/>
</dbReference>
<name>D0LV39_HALO1</name>
<dbReference type="SUPFAM" id="SSF52540">
    <property type="entry name" value="P-loop containing nucleoside triphosphate hydrolases"/>
    <property type="match status" value="1"/>
</dbReference>
<evidence type="ECO:0000313" key="5">
    <source>
        <dbReference type="Proteomes" id="UP000001880"/>
    </source>
</evidence>
<dbReference type="eggNOG" id="COG1131">
    <property type="taxonomic scope" value="Bacteria"/>
</dbReference>
<dbReference type="Gene3D" id="3.40.50.300">
    <property type="entry name" value="P-loop containing nucleotide triphosphate hydrolases"/>
    <property type="match status" value="1"/>
</dbReference>
<dbReference type="GO" id="GO:0016887">
    <property type="term" value="F:ATP hydrolysis activity"/>
    <property type="evidence" value="ECO:0007669"/>
    <property type="project" value="InterPro"/>
</dbReference>
<sequence length="320" mass="34709">MHEVLTVRGARKRYGEVEALRGADLALRRGHWVGLLGPNGAGKTTLVRAIAGRVRLDAGELTLLGSALRANNRAARVARRRMGVVPQDLALYERLTARENLAVFGRFHGVTGKALRERMSWALAWIGLAERGDHRVGGFSGGMKRRLNIACSVLHRPDVLLLDEPTVGVDPQSRQRIWDMLEELRRAGTSLLLTTHHLDEAQQVCEDIVIIDHGRVIASGTVETLIAQTLGTGRSVSLALDPAPSPEAVSAAEETLAAAGIDDLVRHGHLLRCTAGDVANALPALLRYWTEAGHSIGDLEVSPPSLHTVFLHLTGQELRE</sequence>
<dbReference type="InterPro" id="IPR017871">
    <property type="entry name" value="ABC_transporter-like_CS"/>
</dbReference>
<evidence type="ECO:0000256" key="1">
    <source>
        <dbReference type="ARBA" id="ARBA00022741"/>
    </source>
</evidence>
<dbReference type="InterPro" id="IPR003593">
    <property type="entry name" value="AAA+_ATPase"/>
</dbReference>
<evidence type="ECO:0000259" key="3">
    <source>
        <dbReference type="PROSITE" id="PS50893"/>
    </source>
</evidence>
<evidence type="ECO:0000256" key="2">
    <source>
        <dbReference type="ARBA" id="ARBA00022840"/>
    </source>
</evidence>
<dbReference type="STRING" id="502025.Hoch_3378"/>
<protein>
    <submittedName>
        <fullName evidence="4">ABC transporter related protein</fullName>
    </submittedName>
</protein>
<proteinExistence type="predicted"/>
<feature type="domain" description="ABC transporter" evidence="3">
    <location>
        <begin position="5"/>
        <end position="238"/>
    </location>
</feature>
<dbReference type="GO" id="GO:0005524">
    <property type="term" value="F:ATP binding"/>
    <property type="evidence" value="ECO:0007669"/>
    <property type="project" value="UniProtKB-KW"/>
</dbReference>
<dbReference type="RefSeq" id="WP_012828480.1">
    <property type="nucleotide sequence ID" value="NC_013440.1"/>
</dbReference>
<evidence type="ECO:0000313" key="4">
    <source>
        <dbReference type="EMBL" id="ACY15880.1"/>
    </source>
</evidence>
<dbReference type="KEGG" id="hoh:Hoch_3378"/>
<dbReference type="InterPro" id="IPR003439">
    <property type="entry name" value="ABC_transporter-like_ATP-bd"/>
</dbReference>
<dbReference type="InterPro" id="IPR027417">
    <property type="entry name" value="P-loop_NTPase"/>
</dbReference>
<organism evidence="4 5">
    <name type="scientific">Haliangium ochraceum (strain DSM 14365 / JCM 11303 / SMP-2)</name>
    <dbReference type="NCBI Taxonomy" id="502025"/>
    <lineage>
        <taxon>Bacteria</taxon>
        <taxon>Pseudomonadati</taxon>
        <taxon>Myxococcota</taxon>
        <taxon>Polyangia</taxon>
        <taxon>Haliangiales</taxon>
        <taxon>Kofleriaceae</taxon>
        <taxon>Haliangium</taxon>
    </lineage>
</organism>
<gene>
    <name evidence="4" type="ordered locus">Hoch_3378</name>
</gene>
<keyword evidence="2" id="KW-0067">ATP-binding</keyword>
<reference evidence="4 5" key="1">
    <citation type="journal article" date="2010" name="Stand. Genomic Sci.">
        <title>Complete genome sequence of Haliangium ochraceum type strain (SMP-2).</title>
        <authorList>
            <consortium name="US DOE Joint Genome Institute (JGI-PGF)"/>
            <person name="Ivanova N."/>
            <person name="Daum C."/>
            <person name="Lang E."/>
            <person name="Abt B."/>
            <person name="Kopitz M."/>
            <person name="Saunders E."/>
            <person name="Lapidus A."/>
            <person name="Lucas S."/>
            <person name="Glavina Del Rio T."/>
            <person name="Nolan M."/>
            <person name="Tice H."/>
            <person name="Copeland A."/>
            <person name="Cheng J.F."/>
            <person name="Chen F."/>
            <person name="Bruce D."/>
            <person name="Goodwin L."/>
            <person name="Pitluck S."/>
            <person name="Mavromatis K."/>
            <person name="Pati A."/>
            <person name="Mikhailova N."/>
            <person name="Chen A."/>
            <person name="Palaniappan K."/>
            <person name="Land M."/>
            <person name="Hauser L."/>
            <person name="Chang Y.J."/>
            <person name="Jeffries C.D."/>
            <person name="Detter J.C."/>
            <person name="Brettin T."/>
            <person name="Rohde M."/>
            <person name="Goker M."/>
            <person name="Bristow J."/>
            <person name="Markowitz V."/>
            <person name="Eisen J.A."/>
            <person name="Hugenholtz P."/>
            <person name="Kyrpides N.C."/>
            <person name="Klenk H.P."/>
        </authorList>
    </citation>
    <scope>NUCLEOTIDE SEQUENCE [LARGE SCALE GENOMIC DNA]</scope>
    <source>
        <strain evidence="5">DSM 14365 / CIP 107738 / JCM 11303 / AJ 13395 / SMP-2</strain>
    </source>
</reference>
<keyword evidence="5" id="KW-1185">Reference proteome</keyword>
<dbReference type="PANTHER" id="PTHR43582">
    <property type="entry name" value="LINEARMYCIN RESISTANCE ATP-BINDING PROTEIN LNRL"/>
    <property type="match status" value="1"/>
</dbReference>
<accession>D0LV39</accession>
<dbReference type="PROSITE" id="PS50893">
    <property type="entry name" value="ABC_TRANSPORTER_2"/>
    <property type="match status" value="1"/>
</dbReference>
<dbReference type="OrthoDB" id="9805130at2"/>
<dbReference type="PANTHER" id="PTHR43582:SF2">
    <property type="entry name" value="LINEARMYCIN RESISTANCE ATP-BINDING PROTEIN LNRL"/>
    <property type="match status" value="1"/>
</dbReference>
<dbReference type="Pfam" id="PF00005">
    <property type="entry name" value="ABC_tran"/>
    <property type="match status" value="1"/>
</dbReference>
<dbReference type="EMBL" id="CP001804">
    <property type="protein sequence ID" value="ACY15880.1"/>
    <property type="molecule type" value="Genomic_DNA"/>
</dbReference>
<dbReference type="PROSITE" id="PS00211">
    <property type="entry name" value="ABC_TRANSPORTER_1"/>
    <property type="match status" value="1"/>
</dbReference>
<dbReference type="HOGENOM" id="CLU_000604_1_2_7"/>
<keyword evidence="1" id="KW-0547">Nucleotide-binding</keyword>